<protein>
    <submittedName>
        <fullName evidence="2">Caspase family protein</fullName>
    </submittedName>
</protein>
<evidence type="ECO:0000313" key="2">
    <source>
        <dbReference type="EMBL" id="NUB46745.1"/>
    </source>
</evidence>
<organism evidence="2 3">
    <name type="scientific">Fertoeibacter niger</name>
    <dbReference type="NCBI Taxonomy" id="2656921"/>
    <lineage>
        <taxon>Bacteria</taxon>
        <taxon>Pseudomonadati</taxon>
        <taxon>Pseudomonadota</taxon>
        <taxon>Alphaproteobacteria</taxon>
        <taxon>Rhodobacterales</taxon>
        <taxon>Paracoccaceae</taxon>
        <taxon>Fertoeibacter</taxon>
    </lineage>
</organism>
<dbReference type="SUPFAM" id="SSF52129">
    <property type="entry name" value="Caspase-like"/>
    <property type="match status" value="1"/>
</dbReference>
<keyword evidence="3" id="KW-1185">Reference proteome</keyword>
<gene>
    <name evidence="2" type="ORF">GEU84_020335</name>
</gene>
<feature type="domain" description="Peptidase C14 caspase" evidence="1">
    <location>
        <begin position="54"/>
        <end position="307"/>
    </location>
</feature>
<dbReference type="RefSeq" id="WP_152828745.1">
    <property type="nucleotide sequence ID" value="NZ_WHUT02000020.1"/>
</dbReference>
<dbReference type="EMBL" id="WHUT02000020">
    <property type="protein sequence ID" value="NUB46745.1"/>
    <property type="molecule type" value="Genomic_DNA"/>
</dbReference>
<reference evidence="2" key="1">
    <citation type="submission" date="2020-05" db="EMBL/GenBank/DDBJ databases">
        <title>Fertoebacter nigrum gen. nov., sp. nov., a new member of the family Rhodobacteraceae.</title>
        <authorList>
            <person name="Szuroczki S."/>
            <person name="Abbaszade G."/>
            <person name="Buni D."/>
            <person name="Schumann P."/>
            <person name="Toth E."/>
        </authorList>
    </citation>
    <scope>NUCLEOTIDE SEQUENCE</scope>
    <source>
        <strain evidence="2">RG-N-1a</strain>
    </source>
</reference>
<name>A0A8X8KQ30_9RHOB</name>
<dbReference type="AlphaFoldDB" id="A0A8X8KQ30"/>
<evidence type="ECO:0000313" key="3">
    <source>
        <dbReference type="Proteomes" id="UP000484076"/>
    </source>
</evidence>
<dbReference type="Gene3D" id="3.40.50.1460">
    <property type="match status" value="1"/>
</dbReference>
<accession>A0A8X8KQ30</accession>
<proteinExistence type="predicted"/>
<dbReference type="GO" id="GO:0006508">
    <property type="term" value="P:proteolysis"/>
    <property type="evidence" value="ECO:0007669"/>
    <property type="project" value="InterPro"/>
</dbReference>
<dbReference type="GO" id="GO:0004197">
    <property type="term" value="F:cysteine-type endopeptidase activity"/>
    <property type="evidence" value="ECO:0007669"/>
    <property type="project" value="InterPro"/>
</dbReference>
<sequence>MNGIGSTREVREACRARRDWQALRRRLATLCLILILGVTRALPTVAQGLRDDVLVLAIGNSRYKSDGRSDAPDVPYAGNDAKAFAGVWTTKYGVVTDQVSVRENFTLSNLRALFGTETAPEGQLHKSLPKSVRTVIVFFSGHGVPGSIRAQDLGGSQPFLLPVDGTAGAPEQTAYPLSDLVAALARLPVDNVVLVLDACFTGLTPAPEATMVEGSSAGFGVAFAAVKTPAKVAILSATSRDGNQFANWLDDRKHGAFTWHLLEGLRGAADRNRDRDMMLHELFGYVDDRLSVANLRQPPGRAQNPNLNPPQADLLLAVLPDVREQDVVADGVLTTQPPVLPAPEAWGSSNLESILEQIGGAVWIGPVTQPSSRTNYSMRLRLEAGEVKVDYPELSCGGHWTLVEVTGSTSKFRESIDYGQGRCVNDGDVLLRARTVSEIYFEWNRRENERREAWATLRPE</sequence>
<comment type="caution">
    <text evidence="2">The sequence shown here is derived from an EMBL/GenBank/DDBJ whole genome shotgun (WGS) entry which is preliminary data.</text>
</comment>
<dbReference type="Proteomes" id="UP000484076">
    <property type="component" value="Unassembled WGS sequence"/>
</dbReference>
<evidence type="ECO:0000259" key="1">
    <source>
        <dbReference type="Pfam" id="PF00656"/>
    </source>
</evidence>
<dbReference type="Pfam" id="PF00656">
    <property type="entry name" value="Peptidase_C14"/>
    <property type="match status" value="1"/>
</dbReference>
<dbReference type="InterPro" id="IPR011600">
    <property type="entry name" value="Pept_C14_caspase"/>
</dbReference>
<dbReference type="InterPro" id="IPR029030">
    <property type="entry name" value="Caspase-like_dom_sf"/>
</dbReference>